<dbReference type="InterPro" id="IPR016047">
    <property type="entry name" value="M23ase_b-sheet_dom"/>
</dbReference>
<dbReference type="RefSeq" id="WP_194452866.1">
    <property type="nucleotide sequence ID" value="NZ_CP063849.1"/>
</dbReference>
<dbReference type="AlphaFoldDB" id="A0A7S7NWT3"/>
<reference evidence="3 4" key="1">
    <citation type="submission" date="2020-10" db="EMBL/GenBank/DDBJ databases">
        <title>Complete genome sequence of Paludibaculum fermentans P105T, a facultatively anaerobic acidobacterium capable of dissimilatory Fe(III) reduction.</title>
        <authorList>
            <person name="Dedysh S.N."/>
            <person name="Beletsky A.V."/>
            <person name="Kulichevskaya I.S."/>
            <person name="Mardanov A.V."/>
            <person name="Ravin N.V."/>
        </authorList>
    </citation>
    <scope>NUCLEOTIDE SEQUENCE [LARGE SCALE GENOMIC DNA]</scope>
    <source>
        <strain evidence="3 4">P105</strain>
    </source>
</reference>
<dbReference type="InterPro" id="IPR050570">
    <property type="entry name" value="Cell_wall_metabolism_enzyme"/>
</dbReference>
<dbReference type="InterPro" id="IPR011055">
    <property type="entry name" value="Dup_hybrid_motif"/>
</dbReference>
<dbReference type="PANTHER" id="PTHR21666:SF270">
    <property type="entry name" value="MUREIN HYDROLASE ACTIVATOR ENVC"/>
    <property type="match status" value="1"/>
</dbReference>
<keyword evidence="4" id="KW-1185">Reference proteome</keyword>
<dbReference type="EMBL" id="CP063849">
    <property type="protein sequence ID" value="QOY91212.1"/>
    <property type="molecule type" value="Genomic_DNA"/>
</dbReference>
<name>A0A7S7NWT3_PALFE</name>
<accession>A0A7S7NWT3</accession>
<feature type="signal peptide" evidence="1">
    <location>
        <begin position="1"/>
        <end position="16"/>
    </location>
</feature>
<evidence type="ECO:0000259" key="2">
    <source>
        <dbReference type="Pfam" id="PF01551"/>
    </source>
</evidence>
<dbReference type="CDD" id="cd12797">
    <property type="entry name" value="M23_peptidase"/>
    <property type="match status" value="1"/>
</dbReference>
<dbReference type="PANTHER" id="PTHR21666">
    <property type="entry name" value="PEPTIDASE-RELATED"/>
    <property type="match status" value="1"/>
</dbReference>
<proteinExistence type="predicted"/>
<feature type="chain" id="PRO_5032576040" evidence="1">
    <location>
        <begin position="17"/>
        <end position="475"/>
    </location>
</feature>
<dbReference type="GO" id="GO:0004222">
    <property type="term" value="F:metalloendopeptidase activity"/>
    <property type="evidence" value="ECO:0007669"/>
    <property type="project" value="TreeGrafter"/>
</dbReference>
<dbReference type="SUPFAM" id="SSF51261">
    <property type="entry name" value="Duplicated hybrid motif"/>
    <property type="match status" value="1"/>
</dbReference>
<feature type="domain" description="M23ase beta-sheet core" evidence="2">
    <location>
        <begin position="255"/>
        <end position="347"/>
    </location>
</feature>
<organism evidence="3 4">
    <name type="scientific">Paludibaculum fermentans</name>
    <dbReference type="NCBI Taxonomy" id="1473598"/>
    <lineage>
        <taxon>Bacteria</taxon>
        <taxon>Pseudomonadati</taxon>
        <taxon>Acidobacteriota</taxon>
        <taxon>Terriglobia</taxon>
        <taxon>Bryobacterales</taxon>
        <taxon>Bryobacteraceae</taxon>
        <taxon>Paludibaculum</taxon>
    </lineage>
</organism>
<gene>
    <name evidence="3" type="ORF">IRI77_15065</name>
</gene>
<dbReference type="Gene3D" id="2.60.120.380">
    <property type="match status" value="1"/>
</dbReference>
<sequence>MRIVLFALLLPLAAEAATVGGLRLGSAASESSCAITRPAVRFTADSEQAFVQFVARGVRAGDRLRIEWVTPGGAVSSSVPYDTLPTTANLCFLSALPIGGFEPATQPGNWTVRVVLNDAVVQQSRFEVQGSATNLAARVVQVTDKELVIDATGATSDTSINIARYSPSGGWQYIAPLLAEHQEGNRITAPIPKLEAAEYLVILRNPDGSQSPPSRFVVSTGGGYAMPILANEHWRISQRPYGSYSHWGRSIHAYDIAPIDARFVTAMRGGIVSAHDLGFGQTPNLRIFGNYITIQHDDGEFSHYAHLKTGTFRVRSGQRVDAGEVLAEVGTSGYSFGRHVHVHVTKSASISSQSIPFRFEEKSAVLTKAITPGRPQVAKAPPARPRWSGEVGFSEWWTRILAVPRGAKALEVKLGWEDRGADFDLYVVSPSGQTYRPESEAVRIETPEPGPWRVSVQAVRGAGNSLSFWVEPSTR</sequence>
<dbReference type="KEGG" id="pfer:IRI77_15065"/>
<evidence type="ECO:0000313" key="4">
    <source>
        <dbReference type="Proteomes" id="UP000593892"/>
    </source>
</evidence>
<dbReference type="Pfam" id="PF01551">
    <property type="entry name" value="Peptidase_M23"/>
    <property type="match status" value="1"/>
</dbReference>
<evidence type="ECO:0000313" key="3">
    <source>
        <dbReference type="EMBL" id="QOY91212.1"/>
    </source>
</evidence>
<dbReference type="Gene3D" id="2.70.70.10">
    <property type="entry name" value="Glucose Permease (Domain IIA)"/>
    <property type="match status" value="1"/>
</dbReference>
<protein>
    <submittedName>
        <fullName evidence="3">M23 family metallopeptidase</fullName>
    </submittedName>
</protein>
<keyword evidence="1" id="KW-0732">Signal</keyword>
<dbReference type="Proteomes" id="UP000593892">
    <property type="component" value="Chromosome"/>
</dbReference>
<evidence type="ECO:0000256" key="1">
    <source>
        <dbReference type="SAM" id="SignalP"/>
    </source>
</evidence>